<dbReference type="AlphaFoldDB" id="A0A6J8BUH6"/>
<evidence type="ECO:0000259" key="2">
    <source>
        <dbReference type="PROSITE" id="PS50020"/>
    </source>
</evidence>
<proteinExistence type="predicted"/>
<dbReference type="Gene3D" id="2.20.70.10">
    <property type="match status" value="2"/>
</dbReference>
<feature type="region of interest" description="Disordered" evidence="1">
    <location>
        <begin position="742"/>
        <end position="823"/>
    </location>
</feature>
<dbReference type="PANTHER" id="PTHR46697:SF1">
    <property type="entry name" value="FORMIN-BINDING PROTEIN 4"/>
    <property type="match status" value="1"/>
</dbReference>
<feature type="domain" description="WW" evidence="2">
    <location>
        <begin position="715"/>
        <end position="749"/>
    </location>
</feature>
<feature type="compositionally biased region" description="Polar residues" evidence="1">
    <location>
        <begin position="776"/>
        <end position="791"/>
    </location>
</feature>
<feature type="region of interest" description="Disordered" evidence="1">
    <location>
        <begin position="840"/>
        <end position="891"/>
    </location>
</feature>
<feature type="compositionally biased region" description="Basic and acidic residues" evidence="1">
    <location>
        <begin position="213"/>
        <end position="230"/>
    </location>
</feature>
<dbReference type="Pfam" id="PF00397">
    <property type="entry name" value="WW"/>
    <property type="match status" value="1"/>
</dbReference>
<evidence type="ECO:0000256" key="1">
    <source>
        <dbReference type="SAM" id="MobiDB-lite"/>
    </source>
</evidence>
<feature type="region of interest" description="Disordered" evidence="1">
    <location>
        <begin position="928"/>
        <end position="961"/>
    </location>
</feature>
<reference evidence="3 4" key="1">
    <citation type="submission" date="2020-06" db="EMBL/GenBank/DDBJ databases">
        <authorList>
            <person name="Li R."/>
            <person name="Bekaert M."/>
        </authorList>
    </citation>
    <scope>NUCLEOTIDE SEQUENCE [LARGE SCALE GENOMIC DNA]</scope>
    <source>
        <strain evidence="4">wild</strain>
    </source>
</reference>
<evidence type="ECO:0000313" key="3">
    <source>
        <dbReference type="EMBL" id="CAC5386474.1"/>
    </source>
</evidence>
<evidence type="ECO:0000313" key="4">
    <source>
        <dbReference type="Proteomes" id="UP000507470"/>
    </source>
</evidence>
<feature type="compositionally biased region" description="Acidic residues" evidence="1">
    <location>
        <begin position="746"/>
        <end position="758"/>
    </location>
</feature>
<feature type="region of interest" description="Disordered" evidence="1">
    <location>
        <begin position="138"/>
        <end position="166"/>
    </location>
</feature>
<keyword evidence="4" id="KW-1185">Reference proteome</keyword>
<feature type="compositionally biased region" description="Basic and acidic residues" evidence="1">
    <location>
        <begin position="499"/>
        <end position="597"/>
    </location>
</feature>
<feature type="compositionally biased region" description="Basic and acidic residues" evidence="1">
    <location>
        <begin position="79"/>
        <end position="89"/>
    </location>
</feature>
<protein>
    <recommendedName>
        <fullName evidence="2">WW domain-containing protein</fullName>
    </recommendedName>
</protein>
<dbReference type="InterPro" id="IPR036020">
    <property type="entry name" value="WW_dom_sf"/>
</dbReference>
<feature type="domain" description="WW" evidence="2">
    <location>
        <begin position="168"/>
        <end position="196"/>
    </location>
</feature>
<accession>A0A6J8BUH6</accession>
<feature type="region of interest" description="Disordered" evidence="1">
    <location>
        <begin position="1032"/>
        <end position="1058"/>
    </location>
</feature>
<feature type="compositionally biased region" description="Basic and acidic residues" evidence="1">
    <location>
        <begin position="433"/>
        <end position="456"/>
    </location>
</feature>
<dbReference type="CDD" id="cd00201">
    <property type="entry name" value="WW"/>
    <property type="match status" value="1"/>
</dbReference>
<feature type="compositionally biased region" description="Basic and acidic residues" evidence="1">
    <location>
        <begin position="364"/>
        <end position="421"/>
    </location>
</feature>
<name>A0A6J8BUH6_MYTCO</name>
<feature type="compositionally biased region" description="Basic and acidic residues" evidence="1">
    <location>
        <begin position="1039"/>
        <end position="1058"/>
    </location>
</feature>
<dbReference type="OrthoDB" id="2444812at2759"/>
<feature type="compositionally biased region" description="Basic and acidic residues" evidence="1">
    <location>
        <begin position="138"/>
        <end position="157"/>
    </location>
</feature>
<dbReference type="EMBL" id="CACVKT020003883">
    <property type="protein sequence ID" value="CAC5386474.1"/>
    <property type="molecule type" value="Genomic_DNA"/>
</dbReference>
<feature type="compositionally biased region" description="Acidic residues" evidence="1">
    <location>
        <begin position="309"/>
        <end position="319"/>
    </location>
</feature>
<sequence>MGRRGRRQVLQLGDSSDSYLAKYGYNRQEEDIPGGNDESEEEPEDEVGSIAPPAEISKPKENGNGDHIDSQVANFLAQLEHEDSNDSSDRPGFAMEPEAPPSFKQNPDPKPSNTKDPEPTFVSNKARSMYKNMFVKGDSEFTGKSDTGKSMAKKETDVEWPDEPTTVWQQTLDDNTQCYYYWNTVTNEVTWEIPPGFTKYLLQMKSYEEKVTKLQKEGKVKPVKKVEPEATRPLPAHIMPPETKSPAVPVKKKEPETEVKDNKRLVDTKSSPKRALSALTAYDDSDAETSASESEGEDDKKKKSKKKDEDEDIDLDLDDIDKALEVALEKKKTGKDSNSPDKKDGKSKSEPKPAAPKKLTLIDSIKEQIKLKQETEARRKAAIEEMMARELERRVGPPRKRSGEEETVWDAKRPKIVDYGHSRSRSPVTEIGSRLDDRDSRRRHESHRERDSDRHSHKEKKKKKDKDKDKEDRHHRDEKRRDHDKHEKEHKERKKDKKKDKEDKRREKDERKEKDDRKEKDEKKERDRDRDRDKEKDKDRERKKDRHEEKEKKSSEKDSEKSDKKTSEESEKIEIKLKEIKKEKEENSDEGKGKDEEMIKVKEEMIKVKEEVEEKSCKKSLDVDIDEELENIVTGTIKADVELANKKMQASELADLALSKLEFLEVTKKGLSKLQILLVELETRHQDWQAGGLNTEFYLIKLEEANWQLEQYERSAAPPGWSCHWDRSYRRYFYMNKRSKQTQWDYPDDEDEDEEEDVRDSSPDQEPTVNKDPVKTVTSLVESQLVTSTTPEQDEVTSTKDSVSSTEDNVEEPESIVKQRPAREWPDYEAVTNFISGTEYSGVIRGEPPPPGTDLEFLLTAPPPPPPPVEEDMEEETYSSYDVPGPPEGHLPCIDDIDGEIMEDESDFQVDAEASECGSNIDVKEQCNETETVPVDPSIIARPPQIFTDNQYPSYYDPNAISEQYQESGQYYSEGGADMPVAMETAAFGDVASSQLEKERKKKKKEKQSGGQLKNKNVSNLVQKWQKVKKEVEIEEQEREERQNAIRQKLDEWKKEHS</sequence>
<dbReference type="PROSITE" id="PS01159">
    <property type="entry name" value="WW_DOMAIN_1"/>
    <property type="match status" value="1"/>
</dbReference>
<feature type="region of interest" description="Disordered" evidence="1">
    <location>
        <begin position="213"/>
        <end position="597"/>
    </location>
</feature>
<dbReference type="InterPro" id="IPR053076">
    <property type="entry name" value="WW_domain_protein"/>
</dbReference>
<feature type="compositionally biased region" description="Basic and acidic residues" evidence="1">
    <location>
        <begin position="466"/>
        <end position="490"/>
    </location>
</feature>
<dbReference type="Proteomes" id="UP000507470">
    <property type="component" value="Unassembled WGS sequence"/>
</dbReference>
<gene>
    <name evidence="3" type="ORF">MCOR_21903</name>
</gene>
<dbReference type="SMART" id="SM00456">
    <property type="entry name" value="WW"/>
    <property type="match status" value="2"/>
</dbReference>
<dbReference type="SUPFAM" id="SSF51045">
    <property type="entry name" value="WW domain"/>
    <property type="match status" value="1"/>
</dbReference>
<feature type="compositionally biased region" description="Acidic residues" evidence="1">
    <location>
        <begin position="37"/>
        <end position="47"/>
    </location>
</feature>
<feature type="region of interest" description="Disordered" evidence="1">
    <location>
        <begin position="990"/>
        <end position="1020"/>
    </location>
</feature>
<feature type="compositionally biased region" description="Basic and acidic residues" evidence="1">
    <location>
        <begin position="57"/>
        <end position="69"/>
    </location>
</feature>
<dbReference type="PROSITE" id="PS50020">
    <property type="entry name" value="WW_DOMAIN_2"/>
    <property type="match status" value="2"/>
</dbReference>
<organism evidence="3 4">
    <name type="scientific">Mytilus coruscus</name>
    <name type="common">Sea mussel</name>
    <dbReference type="NCBI Taxonomy" id="42192"/>
    <lineage>
        <taxon>Eukaryota</taxon>
        <taxon>Metazoa</taxon>
        <taxon>Spiralia</taxon>
        <taxon>Lophotrochozoa</taxon>
        <taxon>Mollusca</taxon>
        <taxon>Bivalvia</taxon>
        <taxon>Autobranchia</taxon>
        <taxon>Pteriomorphia</taxon>
        <taxon>Mytilida</taxon>
        <taxon>Mytiloidea</taxon>
        <taxon>Mytilidae</taxon>
        <taxon>Mytilinae</taxon>
        <taxon>Mytilus</taxon>
    </lineage>
</organism>
<dbReference type="InterPro" id="IPR001202">
    <property type="entry name" value="WW_dom"/>
</dbReference>
<feature type="compositionally biased region" description="Basic and acidic residues" evidence="1">
    <location>
        <begin position="251"/>
        <end position="267"/>
    </location>
</feature>
<feature type="region of interest" description="Disordered" evidence="1">
    <location>
        <begin position="1"/>
        <end position="123"/>
    </location>
</feature>
<feature type="compositionally biased region" description="Basic and acidic residues" evidence="1">
    <location>
        <begin position="320"/>
        <end position="351"/>
    </location>
</feature>
<dbReference type="PANTHER" id="PTHR46697">
    <property type="entry name" value="FORMIN-BINDING PROTEIN 4"/>
    <property type="match status" value="1"/>
</dbReference>